<reference evidence="1 2" key="1">
    <citation type="journal article" date="2020" name="J Geophys Res Biogeosci">
        <title>Magnetotaxis as an Adaptation to Enable Bacterial Shuttling of Microbial Sulfur and Sulfur Cycling Across Aquatic Oxic#Anoxic Interfaces.</title>
        <authorList>
            <person name="Li J."/>
            <person name="Liu P."/>
            <person name="Wang J."/>
            <person name="Roberts A.P."/>
            <person name="Pan Y."/>
        </authorList>
    </citation>
    <scope>NUCLEOTIDE SEQUENCE [LARGE SCALE GENOMIC DNA]</scope>
    <source>
        <strain evidence="1 2">MYR-1_YQ</strain>
    </source>
</reference>
<sequence>SDEALRRALPKGASIIKFPDDRTIRWLERDIVGFAFMDGKFAAYIFDDMANVRIANSTRGESVILGEDGDGNWVYVDNTGELKKLPVDIEFEPPVLGPNVIGNLDNNGTKIFPGEQVYEEGYRKFIRPLMKGMRDEALKAETMPLQLADAKKLTPAEARELQAWGKQVANDFGRTKLQALHVGEGQADMALLNYNRRTRFDNAIAIGLPYVFWTMHTAHNWAIAALDRPALLAHYARWLQFISSNEDEETYLPSRVKGKFMIPAYGLSKELGNSIFYDPLMDFFPVHQWVNSATYLDRKYSEVERTAIEILRQRVYDKETTAEDALAAIQAHESGATNDLWDYAVRLASQEREATPIDM</sequence>
<organism evidence="1 2">
    <name type="scientific">Candidatus Magnetobacterium casense</name>
    <dbReference type="NCBI Taxonomy" id="1455061"/>
    <lineage>
        <taxon>Bacteria</taxon>
        <taxon>Pseudomonadati</taxon>
        <taxon>Nitrospirota</taxon>
        <taxon>Thermodesulfovibrionia</taxon>
        <taxon>Thermodesulfovibrionales</taxon>
        <taxon>Candidatus Magnetobacteriaceae</taxon>
        <taxon>Candidatus Magnetobacterium</taxon>
    </lineage>
</organism>
<accession>A0ABS6S4F7</accession>
<evidence type="ECO:0000313" key="1">
    <source>
        <dbReference type="EMBL" id="MBV6343738.1"/>
    </source>
</evidence>
<dbReference type="EMBL" id="JABXWD010000779">
    <property type="protein sequence ID" value="MBV6343738.1"/>
    <property type="molecule type" value="Genomic_DNA"/>
</dbReference>
<evidence type="ECO:0000313" key="2">
    <source>
        <dbReference type="Proteomes" id="UP001196980"/>
    </source>
</evidence>
<gene>
    <name evidence="1" type="ORF">HWQ67_19400</name>
</gene>
<dbReference type="RefSeq" id="WP_218254353.1">
    <property type="nucleotide sequence ID" value="NZ_JABXWD010000779.1"/>
</dbReference>
<comment type="caution">
    <text evidence="1">The sequence shown here is derived from an EMBL/GenBank/DDBJ whole genome shotgun (WGS) entry which is preliminary data.</text>
</comment>
<protein>
    <submittedName>
        <fullName evidence="1">Uncharacterized protein</fullName>
    </submittedName>
</protein>
<proteinExistence type="predicted"/>
<dbReference type="Proteomes" id="UP001196980">
    <property type="component" value="Unassembled WGS sequence"/>
</dbReference>
<feature type="non-terminal residue" evidence="1">
    <location>
        <position position="359"/>
    </location>
</feature>
<keyword evidence="2" id="KW-1185">Reference proteome</keyword>
<name>A0ABS6S4F7_9BACT</name>
<feature type="non-terminal residue" evidence="1">
    <location>
        <position position="1"/>
    </location>
</feature>